<organism evidence="7 8">
    <name type="scientific">Flavobacterium luteum</name>
    <dbReference type="NCBI Taxonomy" id="2026654"/>
    <lineage>
        <taxon>Bacteria</taxon>
        <taxon>Pseudomonadati</taxon>
        <taxon>Bacteroidota</taxon>
        <taxon>Flavobacteriia</taxon>
        <taxon>Flavobacteriales</taxon>
        <taxon>Flavobacteriaceae</taxon>
        <taxon>Flavobacterium</taxon>
    </lineage>
</organism>
<evidence type="ECO:0000313" key="7">
    <source>
        <dbReference type="EMBL" id="KAB1155782.1"/>
    </source>
</evidence>
<feature type="transmembrane region" description="Helical" evidence="6">
    <location>
        <begin position="100"/>
        <end position="123"/>
    </location>
</feature>
<keyword evidence="2" id="KW-1003">Cell membrane</keyword>
<sequence>MLLKQIIQTVYNKVGIKSNRTKNITKHVLISFVYKAGSILASFLMVPLIINYLEAEKYGIWLTLSSFVAWFSFFDIGMGNGLRNKFAEAKAKGELGLAQAYISTAYFTIGSISLFLSIFFFTLNNFIDWTAVFNTSSSLQMELSIIMPVVFAFFCLQLVVKLIITIYVADQHHSINDKIQLTTNVITLMLIWFLTLTSGSSLLLFAILFSVLPVIILLLLNFVAFSNTYKDFRPLFSLWRKVYLKDITGVGFKFFIIQIATLILFTTDNFLISKMFGPKEVVPYNIAFKYFSIIILGYSIVVAPFWSSFTEAFAKKDITWIKQSVKNILKLWLLVPIILLVMIVFSNFFYKTWIGDKVIVNYGLTLSMALYALLVTFSMVFVNFINGVGKIKLQLITSIISIFINIPLSILLAKYFNLGSVGVILATCFSLSYSVILRPLQFYKIINNTANGIWDK</sequence>
<gene>
    <name evidence="7" type="ORF">F6464_09670</name>
</gene>
<feature type="transmembrane region" description="Helical" evidence="6">
    <location>
        <begin position="28"/>
        <end position="52"/>
    </location>
</feature>
<dbReference type="AlphaFoldDB" id="A0A7J5ADZ1"/>
<dbReference type="InterPro" id="IPR002528">
    <property type="entry name" value="MATE_fam"/>
</dbReference>
<proteinExistence type="predicted"/>
<feature type="transmembrane region" description="Helical" evidence="6">
    <location>
        <begin position="418"/>
        <end position="437"/>
    </location>
</feature>
<evidence type="ECO:0000256" key="5">
    <source>
        <dbReference type="ARBA" id="ARBA00023136"/>
    </source>
</evidence>
<evidence type="ECO:0000256" key="2">
    <source>
        <dbReference type="ARBA" id="ARBA00022475"/>
    </source>
</evidence>
<accession>A0A7J5ADZ1</accession>
<feature type="transmembrane region" description="Helical" evidence="6">
    <location>
        <begin position="58"/>
        <end position="79"/>
    </location>
</feature>
<dbReference type="OrthoDB" id="512217at2"/>
<feature type="transmembrane region" description="Helical" evidence="6">
    <location>
        <begin position="247"/>
        <end position="266"/>
    </location>
</feature>
<dbReference type="GO" id="GO:0005886">
    <property type="term" value="C:plasma membrane"/>
    <property type="evidence" value="ECO:0007669"/>
    <property type="project" value="UniProtKB-SubCell"/>
</dbReference>
<keyword evidence="3 6" id="KW-0812">Transmembrane</keyword>
<feature type="transmembrane region" description="Helical" evidence="6">
    <location>
        <begin position="143"/>
        <end position="169"/>
    </location>
</feature>
<evidence type="ECO:0000256" key="1">
    <source>
        <dbReference type="ARBA" id="ARBA00004651"/>
    </source>
</evidence>
<feature type="transmembrane region" description="Helical" evidence="6">
    <location>
        <begin position="203"/>
        <end position="226"/>
    </location>
</feature>
<comment type="caution">
    <text evidence="7">The sequence shown here is derived from an EMBL/GenBank/DDBJ whole genome shotgun (WGS) entry which is preliminary data.</text>
</comment>
<protein>
    <submittedName>
        <fullName evidence="7">Lipopolysaccharide biosynthesis protein</fullName>
    </submittedName>
</protein>
<keyword evidence="5 6" id="KW-0472">Membrane</keyword>
<keyword evidence="4 6" id="KW-1133">Transmembrane helix</keyword>
<feature type="transmembrane region" description="Helical" evidence="6">
    <location>
        <begin position="286"/>
        <end position="307"/>
    </location>
</feature>
<comment type="subcellular location">
    <subcellularLocation>
        <location evidence="1">Cell membrane</location>
        <topology evidence="1">Multi-pass membrane protein</topology>
    </subcellularLocation>
</comment>
<evidence type="ECO:0000256" key="4">
    <source>
        <dbReference type="ARBA" id="ARBA00022989"/>
    </source>
</evidence>
<evidence type="ECO:0000313" key="8">
    <source>
        <dbReference type="Proteomes" id="UP000490922"/>
    </source>
</evidence>
<feature type="transmembrane region" description="Helical" evidence="6">
    <location>
        <begin position="393"/>
        <end position="412"/>
    </location>
</feature>
<feature type="transmembrane region" description="Helical" evidence="6">
    <location>
        <begin position="181"/>
        <end position="197"/>
    </location>
</feature>
<feature type="transmembrane region" description="Helical" evidence="6">
    <location>
        <begin position="328"/>
        <end position="350"/>
    </location>
</feature>
<dbReference type="Proteomes" id="UP000490922">
    <property type="component" value="Unassembled WGS sequence"/>
</dbReference>
<dbReference type="Pfam" id="PF01554">
    <property type="entry name" value="MatE"/>
    <property type="match status" value="1"/>
</dbReference>
<dbReference type="InterPro" id="IPR050833">
    <property type="entry name" value="Poly_Biosynth_Transport"/>
</dbReference>
<dbReference type="GO" id="GO:0015297">
    <property type="term" value="F:antiporter activity"/>
    <property type="evidence" value="ECO:0007669"/>
    <property type="project" value="InterPro"/>
</dbReference>
<name>A0A7J5ADZ1_9FLAO</name>
<evidence type="ECO:0000256" key="3">
    <source>
        <dbReference type="ARBA" id="ARBA00022692"/>
    </source>
</evidence>
<reference evidence="7 8" key="1">
    <citation type="submission" date="2019-09" db="EMBL/GenBank/DDBJ databases">
        <title>Flavobacterium sp. nov., isolated from glacier ice.</title>
        <authorList>
            <person name="Liu Q."/>
        </authorList>
    </citation>
    <scope>NUCLEOTIDE SEQUENCE [LARGE SCALE GENOMIC DNA]</scope>
    <source>
        <strain evidence="7 8">NBRC 112527</strain>
    </source>
</reference>
<keyword evidence="8" id="KW-1185">Reference proteome</keyword>
<dbReference type="PANTHER" id="PTHR30250:SF11">
    <property type="entry name" value="O-ANTIGEN TRANSPORTER-RELATED"/>
    <property type="match status" value="1"/>
</dbReference>
<dbReference type="PANTHER" id="PTHR30250">
    <property type="entry name" value="PST FAMILY PREDICTED COLANIC ACID TRANSPORTER"/>
    <property type="match status" value="1"/>
</dbReference>
<feature type="transmembrane region" description="Helical" evidence="6">
    <location>
        <begin position="362"/>
        <end position="386"/>
    </location>
</feature>
<evidence type="ECO:0000256" key="6">
    <source>
        <dbReference type="SAM" id="Phobius"/>
    </source>
</evidence>
<dbReference type="GO" id="GO:0042910">
    <property type="term" value="F:xenobiotic transmembrane transporter activity"/>
    <property type="evidence" value="ECO:0007669"/>
    <property type="project" value="InterPro"/>
</dbReference>
<dbReference type="EMBL" id="WAEM01000004">
    <property type="protein sequence ID" value="KAB1155782.1"/>
    <property type="molecule type" value="Genomic_DNA"/>
</dbReference>